<keyword evidence="1" id="KW-1133">Transmembrane helix</keyword>
<reference evidence="2" key="1">
    <citation type="submission" date="2022-10" db="EMBL/GenBank/DDBJ databases">
        <authorList>
            <person name="Hyden B.L."/>
            <person name="Feng K."/>
            <person name="Yates T."/>
            <person name="Jawdy S."/>
            <person name="Smart L.B."/>
            <person name="Muchero W."/>
        </authorList>
    </citation>
    <scope>NUCLEOTIDE SEQUENCE</scope>
    <source>
        <tissue evidence="2">Shoot tip</tissue>
    </source>
</reference>
<keyword evidence="1" id="KW-0812">Transmembrane</keyword>
<evidence type="ECO:0000256" key="1">
    <source>
        <dbReference type="SAM" id="Phobius"/>
    </source>
</evidence>
<accession>A0ABQ9A7C9</accession>
<evidence type="ECO:0000313" key="3">
    <source>
        <dbReference type="Proteomes" id="UP001141253"/>
    </source>
</evidence>
<proteinExistence type="predicted"/>
<reference evidence="2" key="2">
    <citation type="journal article" date="2023" name="Int. J. Mol. Sci.">
        <title>De Novo Assembly and Annotation of 11 Diverse Shrub Willow (Salix) Genomes Reveals Novel Gene Organization in Sex-Linked Regions.</title>
        <authorList>
            <person name="Hyden B."/>
            <person name="Feng K."/>
            <person name="Yates T.B."/>
            <person name="Jawdy S."/>
            <person name="Cereghino C."/>
            <person name="Smart L.B."/>
            <person name="Muchero W."/>
        </authorList>
    </citation>
    <scope>NUCLEOTIDE SEQUENCE</scope>
    <source>
        <tissue evidence="2">Shoot tip</tissue>
    </source>
</reference>
<dbReference type="EMBL" id="JAPFFI010000022">
    <property type="protein sequence ID" value="KAJ6328419.1"/>
    <property type="molecule type" value="Genomic_DNA"/>
</dbReference>
<gene>
    <name evidence="2" type="ORF">OIU77_010167</name>
</gene>
<keyword evidence="3" id="KW-1185">Reference proteome</keyword>
<dbReference type="Proteomes" id="UP001141253">
    <property type="component" value="Chromosome 14"/>
</dbReference>
<protein>
    <submittedName>
        <fullName evidence="2">Uncharacterized protein</fullName>
    </submittedName>
</protein>
<feature type="transmembrane region" description="Helical" evidence="1">
    <location>
        <begin position="20"/>
        <end position="39"/>
    </location>
</feature>
<comment type="caution">
    <text evidence="2">The sequence shown here is derived from an EMBL/GenBank/DDBJ whole genome shotgun (WGS) entry which is preliminary data.</text>
</comment>
<keyword evidence="1" id="KW-0472">Membrane</keyword>
<name>A0ABQ9A7C9_9ROSI</name>
<organism evidence="2 3">
    <name type="scientific">Salix suchowensis</name>
    <dbReference type="NCBI Taxonomy" id="1278906"/>
    <lineage>
        <taxon>Eukaryota</taxon>
        <taxon>Viridiplantae</taxon>
        <taxon>Streptophyta</taxon>
        <taxon>Embryophyta</taxon>
        <taxon>Tracheophyta</taxon>
        <taxon>Spermatophyta</taxon>
        <taxon>Magnoliopsida</taxon>
        <taxon>eudicotyledons</taxon>
        <taxon>Gunneridae</taxon>
        <taxon>Pentapetalae</taxon>
        <taxon>rosids</taxon>
        <taxon>fabids</taxon>
        <taxon>Malpighiales</taxon>
        <taxon>Salicaceae</taxon>
        <taxon>Saliceae</taxon>
        <taxon>Salix</taxon>
    </lineage>
</organism>
<sequence length="66" mass="7553">MSRRYNLILIGRLLGLRGMVVPLALEVMVELVAMGVLWSKHHSPHLYQLEAIPYTNQAKDVELVIR</sequence>
<evidence type="ECO:0000313" key="2">
    <source>
        <dbReference type="EMBL" id="KAJ6328419.1"/>
    </source>
</evidence>